<dbReference type="GO" id="GO:0000467">
    <property type="term" value="P:exonucleolytic trimming to generate mature 3'-end of 5.8S rRNA from tricistronic rRNA transcript (SSU-rRNA, 5.8S rRNA, LSU-rRNA)"/>
    <property type="evidence" value="ECO:0007669"/>
    <property type="project" value="EnsemblFungi"/>
</dbReference>
<dbReference type="GO" id="GO:0071038">
    <property type="term" value="P:TRAMP-dependent tRNA surveillance pathway"/>
    <property type="evidence" value="ECO:0007669"/>
    <property type="project" value="EnsemblFungi"/>
</dbReference>
<evidence type="ECO:0000256" key="7">
    <source>
        <dbReference type="ARBA" id="ARBA00022884"/>
    </source>
</evidence>
<dbReference type="GO" id="GO:0071039">
    <property type="term" value="P:nuclear polyadenylation-dependent CUT catabolic process"/>
    <property type="evidence" value="ECO:0007669"/>
    <property type="project" value="EnsemblFungi"/>
</dbReference>
<accession>A0A1G4J126</accession>
<dbReference type="GO" id="GO:0071051">
    <property type="term" value="P:poly(A)-dependent snoRNA 3'-end processing"/>
    <property type="evidence" value="ECO:0007669"/>
    <property type="project" value="EnsemblFungi"/>
</dbReference>
<evidence type="ECO:0000313" key="11">
    <source>
        <dbReference type="Proteomes" id="UP000190274"/>
    </source>
</evidence>
<comment type="subcellular location">
    <subcellularLocation>
        <location evidence="2">Cytoplasm</location>
    </subcellularLocation>
    <subcellularLocation>
        <location evidence="1">Nucleus</location>
    </subcellularLocation>
</comment>
<name>A0A1G4J126_9SACH</name>
<gene>
    <name evidence="10" type="ORF">LADA_0C09362G</name>
</gene>
<dbReference type="GO" id="GO:0016075">
    <property type="term" value="P:rRNA catabolic process"/>
    <property type="evidence" value="ECO:0007669"/>
    <property type="project" value="TreeGrafter"/>
</dbReference>
<evidence type="ECO:0000256" key="1">
    <source>
        <dbReference type="ARBA" id="ARBA00004123"/>
    </source>
</evidence>
<evidence type="ECO:0000256" key="5">
    <source>
        <dbReference type="ARBA" id="ARBA00022552"/>
    </source>
</evidence>
<dbReference type="GO" id="GO:0003723">
    <property type="term" value="F:RNA binding"/>
    <property type="evidence" value="ECO:0007669"/>
    <property type="project" value="UniProtKB-KW"/>
</dbReference>
<evidence type="ECO:0000256" key="6">
    <source>
        <dbReference type="ARBA" id="ARBA00022835"/>
    </source>
</evidence>
<keyword evidence="8" id="KW-0539">Nucleus</keyword>
<keyword evidence="4" id="KW-0963">Cytoplasm</keyword>
<dbReference type="GO" id="GO:0000177">
    <property type="term" value="C:cytoplasmic exosome (RNase complex)"/>
    <property type="evidence" value="ECO:0007669"/>
    <property type="project" value="EnsemblFungi"/>
</dbReference>
<dbReference type="Gene3D" id="3.30.230.70">
    <property type="entry name" value="GHMP Kinase, N-terminal domain"/>
    <property type="match status" value="1"/>
</dbReference>
<dbReference type="GO" id="GO:0000176">
    <property type="term" value="C:nuclear exosome (RNase complex)"/>
    <property type="evidence" value="ECO:0007669"/>
    <property type="project" value="EnsemblFungi"/>
</dbReference>
<dbReference type="OrthoDB" id="2504340at2759"/>
<dbReference type="PANTHER" id="PTHR11953">
    <property type="entry name" value="EXOSOME COMPLEX COMPONENT"/>
    <property type="match status" value="1"/>
</dbReference>
<comment type="similarity">
    <text evidence="3">Belongs to the RNase PH family.</text>
</comment>
<dbReference type="GO" id="GO:0071035">
    <property type="term" value="P:nuclear polyadenylation-dependent rRNA catabolic process"/>
    <property type="evidence" value="ECO:0007669"/>
    <property type="project" value="EnsemblFungi"/>
</dbReference>
<keyword evidence="5" id="KW-0698">rRNA processing</keyword>
<evidence type="ECO:0000313" key="10">
    <source>
        <dbReference type="EMBL" id="SCU83044.1"/>
    </source>
</evidence>
<sequence>MNISDRRRILGPSNAKLLTFDKSGPVEIEPISSSSVPNSTSMYIENGLICNANGSSYLEVTGSTSEADRTLMLTSVYGPRPSRGAFNAKATLSVQFKEVTLEKIPAGELKELCNFLSNVFNAVINLERYPKSGIDVFLSLIHSSNGSQLYELESIISTCVNGITLALIDAGIEIFDTVSAGIYEKHIVAFVKNGTEIVGFWKGKDSASESEDILSIIEQCKLDYLKNRKAMVEYLVRCNDKEDHLQHEVTKQ</sequence>
<dbReference type="AlphaFoldDB" id="A0A1G4J126"/>
<dbReference type="InterPro" id="IPR027408">
    <property type="entry name" value="PNPase/RNase_PH_dom_sf"/>
</dbReference>
<evidence type="ECO:0000256" key="8">
    <source>
        <dbReference type="ARBA" id="ARBA00023242"/>
    </source>
</evidence>
<dbReference type="Pfam" id="PF01138">
    <property type="entry name" value="RNase_PH"/>
    <property type="match status" value="1"/>
</dbReference>
<dbReference type="InterPro" id="IPR001247">
    <property type="entry name" value="ExoRNase_PH_dom1"/>
</dbReference>
<dbReference type="InterPro" id="IPR020568">
    <property type="entry name" value="Ribosomal_Su5_D2-typ_SF"/>
</dbReference>
<dbReference type="EMBL" id="LT598459">
    <property type="protein sequence ID" value="SCU83044.1"/>
    <property type="molecule type" value="Genomic_DNA"/>
</dbReference>
<keyword evidence="7" id="KW-0694">RNA-binding</keyword>
<dbReference type="SUPFAM" id="SSF54211">
    <property type="entry name" value="Ribosomal protein S5 domain 2-like"/>
    <property type="match status" value="1"/>
</dbReference>
<dbReference type="GO" id="GO:0071028">
    <property type="term" value="P:nuclear mRNA surveillance"/>
    <property type="evidence" value="ECO:0007669"/>
    <property type="project" value="EnsemblFungi"/>
</dbReference>
<dbReference type="Proteomes" id="UP000190274">
    <property type="component" value="Chromosome C"/>
</dbReference>
<evidence type="ECO:0000256" key="3">
    <source>
        <dbReference type="ARBA" id="ARBA00006678"/>
    </source>
</evidence>
<dbReference type="PANTHER" id="PTHR11953:SF2">
    <property type="entry name" value="EXOSOME COMPLEX COMPONENT MTR3"/>
    <property type="match status" value="1"/>
</dbReference>
<evidence type="ECO:0000259" key="9">
    <source>
        <dbReference type="Pfam" id="PF01138"/>
    </source>
</evidence>
<dbReference type="GO" id="GO:0034475">
    <property type="term" value="P:U4 snRNA 3'-end processing"/>
    <property type="evidence" value="ECO:0007669"/>
    <property type="project" value="EnsemblFungi"/>
</dbReference>
<feature type="domain" description="Exoribonuclease phosphorolytic" evidence="9">
    <location>
        <begin position="42"/>
        <end position="173"/>
    </location>
</feature>
<keyword evidence="11" id="KW-1185">Reference proteome</keyword>
<keyword evidence="6" id="KW-0271">Exosome</keyword>
<protein>
    <submittedName>
        <fullName evidence="10">LADA_0C09362g1_1</fullName>
    </submittedName>
</protein>
<evidence type="ECO:0000256" key="4">
    <source>
        <dbReference type="ARBA" id="ARBA00022490"/>
    </source>
</evidence>
<organism evidence="10 11">
    <name type="scientific">Lachancea dasiensis</name>
    <dbReference type="NCBI Taxonomy" id="1072105"/>
    <lineage>
        <taxon>Eukaryota</taxon>
        <taxon>Fungi</taxon>
        <taxon>Dikarya</taxon>
        <taxon>Ascomycota</taxon>
        <taxon>Saccharomycotina</taxon>
        <taxon>Saccharomycetes</taxon>
        <taxon>Saccharomycetales</taxon>
        <taxon>Saccharomycetaceae</taxon>
        <taxon>Lachancea</taxon>
    </lineage>
</organism>
<proteinExistence type="inferred from homology"/>
<dbReference type="STRING" id="1266660.A0A1G4J126"/>
<dbReference type="GO" id="GO:0005730">
    <property type="term" value="C:nucleolus"/>
    <property type="evidence" value="ECO:0007669"/>
    <property type="project" value="UniProtKB-SubCell"/>
</dbReference>
<dbReference type="InterPro" id="IPR050080">
    <property type="entry name" value="RNase_PH"/>
</dbReference>
<evidence type="ECO:0000256" key="2">
    <source>
        <dbReference type="ARBA" id="ARBA00004496"/>
    </source>
</evidence>
<reference evidence="11" key="1">
    <citation type="submission" date="2016-03" db="EMBL/GenBank/DDBJ databases">
        <authorList>
            <person name="Devillers H."/>
        </authorList>
    </citation>
    <scope>NUCLEOTIDE SEQUENCE [LARGE SCALE GENOMIC DNA]</scope>
</reference>